<comment type="caution">
    <text evidence="1">The sequence shown here is derived from an EMBL/GenBank/DDBJ whole genome shotgun (WGS) entry which is preliminary data.</text>
</comment>
<dbReference type="AlphaFoldDB" id="A0A1Y4MUL2"/>
<evidence type="ECO:0000313" key="1">
    <source>
        <dbReference type="EMBL" id="OUP67580.1"/>
    </source>
</evidence>
<sequence>MCSAYDPIIWGRSAGAAKTALPPRPEEGSSAVSGGNDRSKFAEELVMIHYDIDTTENGYKKFEGNIELLIELKHILFKNDVVPDLVGYLSFDDIPNVSICISAQKELGFFVSITDGKNIYLTLGDRNTLNETVDIWGDGLYISKGLFIPFSLAWKGLEEYLIYHKLSNKINWITSDEVPEEGNFIC</sequence>
<reference evidence="2" key="1">
    <citation type="submission" date="2017-04" db="EMBL/GenBank/DDBJ databases">
        <title>Function of individual gut microbiota members based on whole genome sequencing of pure cultures obtained from chicken caecum.</title>
        <authorList>
            <person name="Medvecky M."/>
            <person name="Cejkova D."/>
            <person name="Polansky O."/>
            <person name="Karasova D."/>
            <person name="Kubasova T."/>
            <person name="Cizek A."/>
            <person name="Rychlik I."/>
        </authorList>
    </citation>
    <scope>NUCLEOTIDE SEQUENCE [LARGE SCALE GENOMIC DNA]</scope>
    <source>
        <strain evidence="2">An175</strain>
    </source>
</reference>
<organism evidence="1 2">
    <name type="scientific">Anaerotruncus colihominis</name>
    <dbReference type="NCBI Taxonomy" id="169435"/>
    <lineage>
        <taxon>Bacteria</taxon>
        <taxon>Bacillati</taxon>
        <taxon>Bacillota</taxon>
        <taxon>Clostridia</taxon>
        <taxon>Eubacteriales</taxon>
        <taxon>Oscillospiraceae</taxon>
        <taxon>Anaerotruncus</taxon>
    </lineage>
</organism>
<protein>
    <submittedName>
        <fullName evidence="1">Uncharacterized protein</fullName>
    </submittedName>
</protein>
<dbReference type="RefSeq" id="WP_087302965.1">
    <property type="nucleotide sequence ID" value="NZ_NFKP01000030.1"/>
</dbReference>
<gene>
    <name evidence="1" type="ORF">B5F11_17375</name>
</gene>
<accession>A0A1Y4MUL2</accession>
<evidence type="ECO:0000313" key="2">
    <source>
        <dbReference type="Proteomes" id="UP000196386"/>
    </source>
</evidence>
<name>A0A1Y4MUL2_9FIRM</name>
<dbReference type="Proteomes" id="UP000196386">
    <property type="component" value="Unassembled WGS sequence"/>
</dbReference>
<proteinExistence type="predicted"/>
<dbReference type="EMBL" id="NFKP01000030">
    <property type="protein sequence ID" value="OUP67580.1"/>
    <property type="molecule type" value="Genomic_DNA"/>
</dbReference>